<dbReference type="Proteomes" id="UP000183155">
    <property type="component" value="Unassembled WGS sequence"/>
</dbReference>
<keyword evidence="2" id="KW-1185">Reference proteome</keyword>
<accession>A0A1H4WR66</accession>
<name>A0A1H4WR66_PSETA</name>
<dbReference type="EMBL" id="FNRS01000001">
    <property type="protein sequence ID" value="SEC95550.1"/>
    <property type="molecule type" value="Genomic_DNA"/>
</dbReference>
<sequence length="43" mass="4838">MPQARHFLGVNSVTNIELDQGVMPVVIGTRERFFESFAGFLLI</sequence>
<gene>
    <name evidence="1" type="ORF">SAMN04490203_3469</name>
</gene>
<protein>
    <submittedName>
        <fullName evidence="1">Uncharacterized protein</fullName>
    </submittedName>
</protein>
<comment type="caution">
    <text evidence="1">The sequence shown here is derived from an EMBL/GenBank/DDBJ whole genome shotgun (WGS) entry which is preliminary data.</text>
</comment>
<reference evidence="1 2" key="1">
    <citation type="submission" date="2016-10" db="EMBL/GenBank/DDBJ databases">
        <authorList>
            <person name="Varghese N."/>
            <person name="Submissions S."/>
        </authorList>
    </citation>
    <scope>NUCLEOTIDE SEQUENCE [LARGE SCALE GENOMIC DNA]</scope>
    <source>
        <strain evidence="1 2">BS3652</strain>
    </source>
</reference>
<evidence type="ECO:0000313" key="2">
    <source>
        <dbReference type="Proteomes" id="UP000183155"/>
    </source>
</evidence>
<evidence type="ECO:0000313" key="1">
    <source>
        <dbReference type="EMBL" id="SEC95550.1"/>
    </source>
</evidence>
<organism evidence="1 2">
    <name type="scientific">Pseudomonas taetrolens</name>
    <dbReference type="NCBI Taxonomy" id="47884"/>
    <lineage>
        <taxon>Bacteria</taxon>
        <taxon>Pseudomonadati</taxon>
        <taxon>Pseudomonadota</taxon>
        <taxon>Gammaproteobacteria</taxon>
        <taxon>Pseudomonadales</taxon>
        <taxon>Pseudomonadaceae</taxon>
        <taxon>Pseudomonas</taxon>
    </lineage>
</organism>
<proteinExistence type="predicted"/>